<comment type="caution">
    <text evidence="1">The sequence shown here is derived from an EMBL/GenBank/DDBJ whole genome shotgun (WGS) entry which is preliminary data.</text>
</comment>
<name>A0ACA9NYU8_9GLOM</name>
<feature type="non-terminal residue" evidence="1">
    <location>
        <position position="123"/>
    </location>
</feature>
<reference evidence="1" key="1">
    <citation type="submission" date="2021-06" db="EMBL/GenBank/DDBJ databases">
        <authorList>
            <person name="Kallberg Y."/>
            <person name="Tangrot J."/>
            <person name="Rosling A."/>
        </authorList>
    </citation>
    <scope>NUCLEOTIDE SEQUENCE</scope>
    <source>
        <strain evidence="1">MA461A</strain>
    </source>
</reference>
<accession>A0ACA9NYU8</accession>
<proteinExistence type="predicted"/>
<protein>
    <submittedName>
        <fullName evidence="1">35405_t:CDS:1</fullName>
    </submittedName>
</protein>
<dbReference type="Proteomes" id="UP000789920">
    <property type="component" value="Unassembled WGS sequence"/>
</dbReference>
<gene>
    <name evidence="1" type="ORF">RPERSI_LOCUS9145</name>
</gene>
<organism evidence="1 2">
    <name type="scientific">Racocetra persica</name>
    <dbReference type="NCBI Taxonomy" id="160502"/>
    <lineage>
        <taxon>Eukaryota</taxon>
        <taxon>Fungi</taxon>
        <taxon>Fungi incertae sedis</taxon>
        <taxon>Mucoromycota</taxon>
        <taxon>Glomeromycotina</taxon>
        <taxon>Glomeromycetes</taxon>
        <taxon>Diversisporales</taxon>
        <taxon>Gigasporaceae</taxon>
        <taxon>Racocetra</taxon>
    </lineage>
</organism>
<evidence type="ECO:0000313" key="2">
    <source>
        <dbReference type="Proteomes" id="UP000789920"/>
    </source>
</evidence>
<keyword evidence="2" id="KW-1185">Reference proteome</keyword>
<evidence type="ECO:0000313" key="1">
    <source>
        <dbReference type="EMBL" id="CAG8681687.1"/>
    </source>
</evidence>
<dbReference type="EMBL" id="CAJVQC010017027">
    <property type="protein sequence ID" value="CAG8681687.1"/>
    <property type="molecule type" value="Genomic_DNA"/>
</dbReference>
<sequence length="123" mass="13269">MIRSNFSIRTVSIFILLAALCSNVSSVPTKRSSSGFEILDSDRETGIAAMHIVVTASNKIIIIDKVQNNTFHLPDGRTASSVEYDLETGDKRSLPLVSNTFCSSGSFLKDNTLLSTGGAEQIK</sequence>